<evidence type="ECO:0000313" key="1">
    <source>
        <dbReference type="EMBL" id="PDV97685.1"/>
    </source>
</evidence>
<dbReference type="PANTHER" id="PTHR12993:SF11">
    <property type="entry name" value="N-ACETYLGLUCOSAMINYL-PHOSPHATIDYLINOSITOL DE-N-ACETYLASE"/>
    <property type="match status" value="1"/>
</dbReference>
<dbReference type="RefSeq" id="WP_097654314.1">
    <property type="nucleotide sequence ID" value="NZ_LYXE01000127.1"/>
</dbReference>
<dbReference type="SUPFAM" id="SSF102588">
    <property type="entry name" value="LmbE-like"/>
    <property type="match status" value="1"/>
</dbReference>
<dbReference type="InterPro" id="IPR024078">
    <property type="entry name" value="LmbE-like_dom_sf"/>
</dbReference>
<keyword evidence="2" id="KW-1185">Reference proteome</keyword>
<dbReference type="PANTHER" id="PTHR12993">
    <property type="entry name" value="N-ACETYLGLUCOSAMINYL-PHOSPHATIDYLINOSITOL DE-N-ACETYLASE-RELATED"/>
    <property type="match status" value="1"/>
</dbReference>
<sequence>MSTLSNIDGIRPTLLAVLAHPDDESFGIGGTLAAYAWMGAHVHLICATGGEEGAADPEFLVGYPSLAARREAELACAAQALGLTSVTLLGYRDSGMPDTPANHHPEALAAQPLEQVTARVVEDIRRLRPHVVVTFDPIGGYRHPDHIAIHQATVAAFYAAGDPARFPGDLPPWQPQKLYFQTIPRRLLRIFVRLMPLFGRDPRRFGRNHDVDLVSLAEVDFPVHAQVDYLPLAQARMAAARCHASQGGTNFGGSFFAIFARLFGGRDTFMRAYPEPEANLHETDLFAGVSI</sequence>
<protein>
    <submittedName>
        <fullName evidence="1">GlcNAc-PI de-N-acetylase</fullName>
    </submittedName>
</protein>
<dbReference type="AlphaFoldDB" id="A0A2H3L618"/>
<accession>A0A2H3L618</accession>
<proteinExistence type="predicted"/>
<comment type="caution">
    <text evidence="1">The sequence shown here is derived from an EMBL/GenBank/DDBJ whole genome shotgun (WGS) entry which is preliminary data.</text>
</comment>
<dbReference type="Pfam" id="PF02585">
    <property type="entry name" value="PIG-L"/>
    <property type="match status" value="1"/>
</dbReference>
<name>A0A2H3L618_9CHLR</name>
<dbReference type="Proteomes" id="UP000220922">
    <property type="component" value="Unassembled WGS sequence"/>
</dbReference>
<dbReference type="EMBL" id="LYXE01000127">
    <property type="protein sequence ID" value="PDV97685.1"/>
    <property type="molecule type" value="Genomic_DNA"/>
</dbReference>
<reference evidence="1 2" key="1">
    <citation type="submission" date="2016-05" db="EMBL/GenBank/DDBJ databases">
        <authorList>
            <person name="Lavstsen T."/>
            <person name="Jespersen J.S."/>
        </authorList>
    </citation>
    <scope>NUCLEOTIDE SEQUENCE [LARGE SCALE GENOMIC DNA]</scope>
    <source>
        <strain evidence="1 2">B7-9</strain>
    </source>
</reference>
<evidence type="ECO:0000313" key="2">
    <source>
        <dbReference type="Proteomes" id="UP000220922"/>
    </source>
</evidence>
<dbReference type="InterPro" id="IPR003737">
    <property type="entry name" value="GlcNAc_PI_deacetylase-related"/>
</dbReference>
<gene>
    <name evidence="1" type="ORF">A9Q02_04335</name>
</gene>
<organism evidence="1 2">
    <name type="scientific">Candidatus Chloroploca asiatica</name>
    <dbReference type="NCBI Taxonomy" id="1506545"/>
    <lineage>
        <taxon>Bacteria</taxon>
        <taxon>Bacillati</taxon>
        <taxon>Chloroflexota</taxon>
        <taxon>Chloroflexia</taxon>
        <taxon>Chloroflexales</taxon>
        <taxon>Chloroflexineae</taxon>
        <taxon>Oscillochloridaceae</taxon>
        <taxon>Candidatus Chloroploca</taxon>
    </lineage>
</organism>
<dbReference type="GO" id="GO:0016811">
    <property type="term" value="F:hydrolase activity, acting on carbon-nitrogen (but not peptide) bonds, in linear amides"/>
    <property type="evidence" value="ECO:0007669"/>
    <property type="project" value="TreeGrafter"/>
</dbReference>
<dbReference type="Gene3D" id="3.40.50.10320">
    <property type="entry name" value="LmbE-like"/>
    <property type="match status" value="1"/>
</dbReference>
<dbReference type="OrthoDB" id="9815144at2"/>